<dbReference type="Proteomes" id="UP000799441">
    <property type="component" value="Unassembled WGS sequence"/>
</dbReference>
<keyword evidence="2" id="KW-1185">Reference proteome</keyword>
<dbReference type="EMBL" id="MU003833">
    <property type="protein sequence ID" value="KAF2717930.1"/>
    <property type="molecule type" value="Genomic_DNA"/>
</dbReference>
<protein>
    <submittedName>
        <fullName evidence="1">Uncharacterized protein</fullName>
    </submittedName>
</protein>
<reference evidence="1" key="1">
    <citation type="journal article" date="2020" name="Stud. Mycol.">
        <title>101 Dothideomycetes genomes: a test case for predicting lifestyles and emergence of pathogens.</title>
        <authorList>
            <person name="Haridas S."/>
            <person name="Albert R."/>
            <person name="Binder M."/>
            <person name="Bloem J."/>
            <person name="Labutti K."/>
            <person name="Salamov A."/>
            <person name="Andreopoulos B."/>
            <person name="Baker S."/>
            <person name="Barry K."/>
            <person name="Bills G."/>
            <person name="Bluhm B."/>
            <person name="Cannon C."/>
            <person name="Castanera R."/>
            <person name="Culley D."/>
            <person name="Daum C."/>
            <person name="Ezra D."/>
            <person name="Gonzalez J."/>
            <person name="Henrissat B."/>
            <person name="Kuo A."/>
            <person name="Liang C."/>
            <person name="Lipzen A."/>
            <person name="Lutzoni F."/>
            <person name="Magnuson J."/>
            <person name="Mondo S."/>
            <person name="Nolan M."/>
            <person name="Ohm R."/>
            <person name="Pangilinan J."/>
            <person name="Park H.-J."/>
            <person name="Ramirez L."/>
            <person name="Alfaro M."/>
            <person name="Sun H."/>
            <person name="Tritt A."/>
            <person name="Yoshinaga Y."/>
            <person name="Zwiers L.-H."/>
            <person name="Turgeon B."/>
            <person name="Goodwin S."/>
            <person name="Spatafora J."/>
            <person name="Crous P."/>
            <person name="Grigoriev I."/>
        </authorList>
    </citation>
    <scope>NUCLEOTIDE SEQUENCE</scope>
    <source>
        <strain evidence="1">CBS 116435</strain>
    </source>
</reference>
<dbReference type="AlphaFoldDB" id="A0A9P4UMG5"/>
<comment type="caution">
    <text evidence="1">The sequence shown here is derived from an EMBL/GenBank/DDBJ whole genome shotgun (WGS) entry which is preliminary data.</text>
</comment>
<gene>
    <name evidence="1" type="ORF">K431DRAFT_143370</name>
</gene>
<organism evidence="1 2">
    <name type="scientific">Polychaeton citri CBS 116435</name>
    <dbReference type="NCBI Taxonomy" id="1314669"/>
    <lineage>
        <taxon>Eukaryota</taxon>
        <taxon>Fungi</taxon>
        <taxon>Dikarya</taxon>
        <taxon>Ascomycota</taxon>
        <taxon>Pezizomycotina</taxon>
        <taxon>Dothideomycetes</taxon>
        <taxon>Dothideomycetidae</taxon>
        <taxon>Capnodiales</taxon>
        <taxon>Capnodiaceae</taxon>
        <taxon>Polychaeton</taxon>
    </lineage>
</organism>
<sequence length="126" mass="13992">MRCRPEAILPWRFRGLPVICTSGGRVPVHSERSETLILGILYAYNILTASVDEESQRSLEVLGSGGFCLPPGPSSGHVNREVDDIILHLPNSHHQFGPKFRLGFVTSWTTEYIMLCRSVTASIQNV</sequence>
<accession>A0A9P4UMG5</accession>
<name>A0A9P4UMG5_9PEZI</name>
<proteinExistence type="predicted"/>
<evidence type="ECO:0000313" key="2">
    <source>
        <dbReference type="Proteomes" id="UP000799441"/>
    </source>
</evidence>
<evidence type="ECO:0000313" key="1">
    <source>
        <dbReference type="EMBL" id="KAF2717930.1"/>
    </source>
</evidence>